<comment type="subunit">
    <text evidence="6">Homotetramer. Forms an RuvA(8)-RuvB(12)-Holliday junction (HJ) complex. HJ DNA is sandwiched between 2 RuvA tetramers; dsDNA enters through RuvA and exits via RuvB. An RuvB hexamer assembles on each DNA strand where it exits the tetramer. Each RuvB hexamer is contacted by two RuvA subunits (via domain III) on 2 adjacent RuvB subunits; this complex drives branch migration. In the full resolvosome a probable DNA-RuvA(4)-RuvB(12)-RuvC(2) complex forms which resolves the HJ.</text>
</comment>
<evidence type="ECO:0000256" key="1">
    <source>
        <dbReference type="ARBA" id="ARBA00022490"/>
    </source>
</evidence>
<dbReference type="SUPFAM" id="SSF47781">
    <property type="entry name" value="RuvA domain 2-like"/>
    <property type="match status" value="1"/>
</dbReference>
<dbReference type="Pfam" id="PF01330">
    <property type="entry name" value="RuvA_N"/>
    <property type="match status" value="1"/>
</dbReference>
<evidence type="ECO:0000256" key="2">
    <source>
        <dbReference type="ARBA" id="ARBA00022763"/>
    </source>
</evidence>
<dbReference type="GO" id="GO:0048476">
    <property type="term" value="C:Holliday junction resolvase complex"/>
    <property type="evidence" value="ECO:0007669"/>
    <property type="project" value="UniProtKB-UniRule"/>
</dbReference>
<dbReference type="InterPro" id="IPR036267">
    <property type="entry name" value="RuvA_C_sf"/>
</dbReference>
<keyword evidence="2 6" id="KW-0227">DNA damage</keyword>
<keyword evidence="3 6" id="KW-0238">DNA-binding</keyword>
<keyword evidence="4 6" id="KW-0233">DNA recombination</keyword>
<dbReference type="InterPro" id="IPR012340">
    <property type="entry name" value="NA-bd_OB-fold"/>
</dbReference>
<keyword evidence="5 6" id="KW-0234">DNA repair</keyword>
<feature type="domain" description="DNA helicase Holliday junction RuvA type" evidence="7">
    <location>
        <begin position="1"/>
        <end position="61"/>
    </location>
</feature>
<comment type="function">
    <text evidence="6">The RuvA-RuvB-RuvC complex processes Holliday junction (HJ) DNA during genetic recombination and DNA repair, while the RuvA-RuvB complex plays an important role in the rescue of blocked DNA replication forks via replication fork reversal (RFR). RuvA specifically binds to HJ cruciform DNA, conferring on it an open structure. The RuvB hexamer acts as an ATP-dependent pump, pulling dsDNA into and through the RuvAB complex. HJ branch migration allows RuvC to scan DNA until it finds its consensus sequence, where it cleaves and resolves the cruciform DNA.</text>
</comment>
<protein>
    <recommendedName>
        <fullName evidence="6">Holliday junction branch migration complex subunit RuvA</fullName>
    </recommendedName>
</protein>
<dbReference type="Gene3D" id="1.10.150.20">
    <property type="entry name" value="5' to 3' exonuclease, C-terminal subdomain"/>
    <property type="match status" value="1"/>
</dbReference>
<name>A0A7V4DFH0_9BACT</name>
<dbReference type="HAMAP" id="MF_00031">
    <property type="entry name" value="DNA_HJ_migration_RuvA"/>
    <property type="match status" value="1"/>
</dbReference>
<gene>
    <name evidence="6" type="primary">ruvA</name>
    <name evidence="9" type="ORF">ENV30_09885</name>
</gene>
<feature type="domain" description="Holliday junction DNA helicase RuvA C-terminal" evidence="8">
    <location>
        <begin position="145"/>
        <end position="192"/>
    </location>
</feature>
<evidence type="ECO:0000256" key="4">
    <source>
        <dbReference type="ARBA" id="ARBA00023172"/>
    </source>
</evidence>
<comment type="caution">
    <text evidence="6">Lacks conserved residue(s) required for the propagation of feature annotation.</text>
</comment>
<evidence type="ECO:0000256" key="5">
    <source>
        <dbReference type="ARBA" id="ARBA00023204"/>
    </source>
</evidence>
<dbReference type="AlphaFoldDB" id="A0A7V4DFH0"/>
<accession>A0A7V4DFH0</accession>
<feature type="region of interest" description="Domain III" evidence="6">
    <location>
        <begin position="146"/>
        <end position="196"/>
    </location>
</feature>
<comment type="domain">
    <text evidence="6">Has three domains with a flexible linker between the domains II and III and assumes an 'L' shape. Domain III is highly mobile and contacts RuvB.</text>
</comment>
<evidence type="ECO:0000259" key="8">
    <source>
        <dbReference type="Pfam" id="PF07499"/>
    </source>
</evidence>
<dbReference type="InterPro" id="IPR000085">
    <property type="entry name" value="RuvA"/>
</dbReference>
<comment type="subcellular location">
    <subcellularLocation>
        <location evidence="6">Cytoplasm</location>
    </subcellularLocation>
</comment>
<dbReference type="GO" id="GO:0005524">
    <property type="term" value="F:ATP binding"/>
    <property type="evidence" value="ECO:0007669"/>
    <property type="project" value="InterPro"/>
</dbReference>
<dbReference type="Gene3D" id="2.40.50.140">
    <property type="entry name" value="Nucleic acid-binding proteins"/>
    <property type="match status" value="1"/>
</dbReference>
<comment type="similarity">
    <text evidence="6">Belongs to the RuvA family.</text>
</comment>
<dbReference type="Pfam" id="PF14520">
    <property type="entry name" value="HHH_5"/>
    <property type="match status" value="1"/>
</dbReference>
<dbReference type="SUPFAM" id="SSF46929">
    <property type="entry name" value="DNA helicase RuvA subunit, C-terminal domain"/>
    <property type="match status" value="1"/>
</dbReference>
<evidence type="ECO:0000256" key="6">
    <source>
        <dbReference type="HAMAP-Rule" id="MF_00031"/>
    </source>
</evidence>
<dbReference type="GO" id="GO:0000400">
    <property type="term" value="F:four-way junction DNA binding"/>
    <property type="evidence" value="ECO:0007669"/>
    <property type="project" value="UniProtKB-UniRule"/>
</dbReference>
<dbReference type="CDD" id="cd14332">
    <property type="entry name" value="UBA_RuvA_C"/>
    <property type="match status" value="1"/>
</dbReference>
<evidence type="ECO:0000256" key="3">
    <source>
        <dbReference type="ARBA" id="ARBA00023125"/>
    </source>
</evidence>
<dbReference type="Pfam" id="PF07499">
    <property type="entry name" value="RuvA_C"/>
    <property type="match status" value="1"/>
</dbReference>
<organism evidence="9">
    <name type="scientific">Candidatus Caldatribacterium californiense</name>
    <dbReference type="NCBI Taxonomy" id="1454726"/>
    <lineage>
        <taxon>Bacteria</taxon>
        <taxon>Pseudomonadati</taxon>
        <taxon>Atribacterota</taxon>
        <taxon>Atribacteria</taxon>
        <taxon>Atribacterales</taxon>
        <taxon>Candidatus Caldatribacteriaceae</taxon>
        <taxon>Candidatus Caldatribacterium</taxon>
    </lineage>
</organism>
<comment type="caution">
    <text evidence="9">The sequence shown here is derived from an EMBL/GenBank/DDBJ whole genome shotgun (WGS) entry which is preliminary data.</text>
</comment>
<dbReference type="Gene3D" id="1.10.8.10">
    <property type="entry name" value="DNA helicase RuvA subunit, C-terminal domain"/>
    <property type="match status" value="1"/>
</dbReference>
<sequence>MFDYLRGKVRRREKDEWILETGGFGFRLRVTPFVRPGEEGERRCFFIRSFLRESGEFVLYGFEEEDERRIFDSLREVRGINHRTAFKILSRLYWKDLVRCVLEEDVQELEERTGLSSKTARRLVVELRPLLLEAGFSVDSPRGAVLEEAKEVLFRLGYTPQEVNRVFAVLWQDVERRNMDVEEVIKQALARLGGRG</sequence>
<evidence type="ECO:0000313" key="9">
    <source>
        <dbReference type="EMBL" id="HGI31590.1"/>
    </source>
</evidence>
<proteinExistence type="inferred from homology"/>
<dbReference type="NCBIfam" id="TIGR00084">
    <property type="entry name" value="ruvA"/>
    <property type="match status" value="1"/>
</dbReference>
<dbReference type="GO" id="GO:0005737">
    <property type="term" value="C:cytoplasm"/>
    <property type="evidence" value="ECO:0007669"/>
    <property type="project" value="UniProtKB-SubCell"/>
</dbReference>
<dbReference type="GO" id="GO:0009379">
    <property type="term" value="C:Holliday junction helicase complex"/>
    <property type="evidence" value="ECO:0007669"/>
    <property type="project" value="InterPro"/>
</dbReference>
<dbReference type="InterPro" id="IPR013849">
    <property type="entry name" value="DNA_helicase_Holl-junc_RuvA_I"/>
</dbReference>
<keyword evidence="1 6" id="KW-0963">Cytoplasm</keyword>
<evidence type="ECO:0000259" key="7">
    <source>
        <dbReference type="Pfam" id="PF01330"/>
    </source>
</evidence>
<dbReference type="InterPro" id="IPR010994">
    <property type="entry name" value="RuvA_2-like"/>
</dbReference>
<dbReference type="EMBL" id="DTFV01000141">
    <property type="protein sequence ID" value="HGI31590.1"/>
    <property type="molecule type" value="Genomic_DNA"/>
</dbReference>
<dbReference type="GO" id="GO:0006310">
    <property type="term" value="P:DNA recombination"/>
    <property type="evidence" value="ECO:0007669"/>
    <property type="project" value="UniProtKB-UniRule"/>
</dbReference>
<dbReference type="GO" id="GO:0009378">
    <property type="term" value="F:four-way junction helicase activity"/>
    <property type="evidence" value="ECO:0007669"/>
    <property type="project" value="InterPro"/>
</dbReference>
<reference evidence="9" key="1">
    <citation type="journal article" date="2020" name="mSystems">
        <title>Genome- and Community-Level Interaction Insights into Carbon Utilization and Element Cycling Functions of Hydrothermarchaeota in Hydrothermal Sediment.</title>
        <authorList>
            <person name="Zhou Z."/>
            <person name="Liu Y."/>
            <person name="Xu W."/>
            <person name="Pan J."/>
            <person name="Luo Z.H."/>
            <person name="Li M."/>
        </authorList>
    </citation>
    <scope>NUCLEOTIDE SEQUENCE [LARGE SCALE GENOMIC DNA]</scope>
    <source>
        <strain evidence="9">SpSt-747</strain>
    </source>
</reference>
<dbReference type="InterPro" id="IPR011114">
    <property type="entry name" value="RuvA_C"/>
</dbReference>
<dbReference type="GO" id="GO:0006281">
    <property type="term" value="P:DNA repair"/>
    <property type="evidence" value="ECO:0007669"/>
    <property type="project" value="UniProtKB-UniRule"/>
</dbReference>